<dbReference type="AlphaFoldDB" id="A0A412G3N8"/>
<evidence type="ECO:0000313" key="6">
    <source>
        <dbReference type="Proteomes" id="UP000284178"/>
    </source>
</evidence>
<dbReference type="PRINTS" id="PR00502">
    <property type="entry name" value="NUDIXFAMILY"/>
</dbReference>
<dbReference type="Pfam" id="PF00293">
    <property type="entry name" value="NUDIX"/>
    <property type="match status" value="1"/>
</dbReference>
<evidence type="ECO:0000256" key="3">
    <source>
        <dbReference type="RuleBase" id="RU003476"/>
    </source>
</evidence>
<dbReference type="Gene3D" id="3.90.79.10">
    <property type="entry name" value="Nucleoside Triphosphate Pyrophosphohydrolase"/>
    <property type="match status" value="1"/>
</dbReference>
<name>A0A412G3N8_9FIRM</name>
<comment type="caution">
    <text evidence="5">The sequence shown here is derived from an EMBL/GenBank/DDBJ whole genome shotgun (WGS) entry which is preliminary data.</text>
</comment>
<evidence type="ECO:0000256" key="1">
    <source>
        <dbReference type="ARBA" id="ARBA00005582"/>
    </source>
</evidence>
<dbReference type="Proteomes" id="UP000284178">
    <property type="component" value="Unassembled WGS sequence"/>
</dbReference>
<dbReference type="PROSITE" id="PS00893">
    <property type="entry name" value="NUDIX_BOX"/>
    <property type="match status" value="1"/>
</dbReference>
<organism evidence="5 6">
    <name type="scientific">Holdemania filiformis</name>
    <dbReference type="NCBI Taxonomy" id="61171"/>
    <lineage>
        <taxon>Bacteria</taxon>
        <taxon>Bacillati</taxon>
        <taxon>Bacillota</taxon>
        <taxon>Erysipelotrichia</taxon>
        <taxon>Erysipelotrichales</taxon>
        <taxon>Erysipelotrichaceae</taxon>
        <taxon>Holdemania</taxon>
    </lineage>
</organism>
<proteinExistence type="inferred from homology"/>
<evidence type="ECO:0000256" key="2">
    <source>
        <dbReference type="ARBA" id="ARBA00022801"/>
    </source>
</evidence>
<dbReference type="CDD" id="cd04665">
    <property type="entry name" value="NUDIX_RppH"/>
    <property type="match status" value="1"/>
</dbReference>
<comment type="similarity">
    <text evidence="1 3">Belongs to the Nudix hydrolase family.</text>
</comment>
<dbReference type="PROSITE" id="PS51462">
    <property type="entry name" value="NUDIX"/>
    <property type="match status" value="1"/>
</dbReference>
<evidence type="ECO:0000259" key="4">
    <source>
        <dbReference type="PROSITE" id="PS51462"/>
    </source>
</evidence>
<reference evidence="5 6" key="1">
    <citation type="submission" date="2018-08" db="EMBL/GenBank/DDBJ databases">
        <title>A genome reference for cultivated species of the human gut microbiota.</title>
        <authorList>
            <person name="Zou Y."/>
            <person name="Xue W."/>
            <person name="Luo G."/>
        </authorList>
    </citation>
    <scope>NUCLEOTIDE SEQUENCE [LARGE SCALE GENOMIC DNA]</scope>
    <source>
        <strain evidence="5 6">AF24-29</strain>
    </source>
</reference>
<dbReference type="PANTHER" id="PTHR43736">
    <property type="entry name" value="ADP-RIBOSE PYROPHOSPHATASE"/>
    <property type="match status" value="1"/>
</dbReference>
<protein>
    <submittedName>
        <fullName evidence="5">NUDIX domain-containing protein</fullName>
    </submittedName>
</protein>
<keyword evidence="6" id="KW-1185">Reference proteome</keyword>
<dbReference type="InterPro" id="IPR015797">
    <property type="entry name" value="NUDIX_hydrolase-like_dom_sf"/>
</dbReference>
<dbReference type="GeneID" id="83015092"/>
<feature type="domain" description="Nudix hydrolase" evidence="4">
    <location>
        <begin position="14"/>
        <end position="139"/>
    </location>
</feature>
<sequence length="155" mass="17589">MSEIKVSFQSCAEAIPLKYVVIVLRDGDQVLWARHRRRSSWEIPGGHLEPGETPRQAAERELWEETGVMQAELEPVCIYTVSQDGRQDSGLLYAASAGVQGPLPAFEMAETRWFSALPEELTYPEIQPLLWRQARQVRGQGNNDELSQMTDIFNE</sequence>
<dbReference type="InterPro" id="IPR000086">
    <property type="entry name" value="NUDIX_hydrolase_dom"/>
</dbReference>
<accession>A0A412G3N8</accession>
<dbReference type="InterPro" id="IPR014078">
    <property type="entry name" value="Nudix_YtkD"/>
</dbReference>
<dbReference type="SUPFAM" id="SSF55811">
    <property type="entry name" value="Nudix"/>
    <property type="match status" value="1"/>
</dbReference>
<dbReference type="PANTHER" id="PTHR43736:SF1">
    <property type="entry name" value="DIHYDRONEOPTERIN TRIPHOSPHATE DIPHOSPHATASE"/>
    <property type="match status" value="1"/>
</dbReference>
<dbReference type="GO" id="GO:0016787">
    <property type="term" value="F:hydrolase activity"/>
    <property type="evidence" value="ECO:0007669"/>
    <property type="project" value="UniProtKB-KW"/>
</dbReference>
<evidence type="ECO:0000313" key="5">
    <source>
        <dbReference type="EMBL" id="RGR75095.1"/>
    </source>
</evidence>
<keyword evidence="2 3" id="KW-0378">Hydrolase</keyword>
<dbReference type="RefSeq" id="WP_117894586.1">
    <property type="nucleotide sequence ID" value="NZ_CABJCV010000006.1"/>
</dbReference>
<gene>
    <name evidence="5" type="ORF">DWY25_06695</name>
</gene>
<dbReference type="InterPro" id="IPR020084">
    <property type="entry name" value="NUDIX_hydrolase_CS"/>
</dbReference>
<dbReference type="InterPro" id="IPR020476">
    <property type="entry name" value="Nudix_hydrolase"/>
</dbReference>
<dbReference type="EMBL" id="QRUP01000006">
    <property type="protein sequence ID" value="RGR75095.1"/>
    <property type="molecule type" value="Genomic_DNA"/>
</dbReference>